<dbReference type="InterPro" id="IPR014710">
    <property type="entry name" value="RmlC-like_jellyroll"/>
</dbReference>
<proteinExistence type="predicted"/>
<evidence type="ECO:0000256" key="1">
    <source>
        <dbReference type="SAM" id="MobiDB-lite"/>
    </source>
</evidence>
<organism evidence="2 3">
    <name type="scientific">Methylorubrum extorquens (strain ATCC 14718 / DSM 1338 / JCM 2805 / NCIMB 9133 / AM1)</name>
    <name type="common">Methylobacterium extorquens</name>
    <dbReference type="NCBI Taxonomy" id="272630"/>
    <lineage>
        <taxon>Bacteria</taxon>
        <taxon>Pseudomonadati</taxon>
        <taxon>Pseudomonadota</taxon>
        <taxon>Alphaproteobacteria</taxon>
        <taxon>Hyphomicrobiales</taxon>
        <taxon>Methylobacteriaceae</taxon>
        <taxon>Methylorubrum</taxon>
    </lineage>
</organism>
<geneLocation type="plasmid" evidence="2 3">
    <name>megaplasmid</name>
</geneLocation>
<dbReference type="AlphaFoldDB" id="C5B5G9"/>
<dbReference type="KEGG" id="mea:Mex_2p0868"/>
<dbReference type="Proteomes" id="UP000009081">
    <property type="component" value="Plasmid megaplasmid"/>
</dbReference>
<gene>
    <name evidence="2" type="ordered locus">MexAM1_META2p0868</name>
</gene>
<dbReference type="InterPro" id="IPR047121">
    <property type="entry name" value="YjiB-like"/>
</dbReference>
<dbReference type="Gene3D" id="2.60.120.10">
    <property type="entry name" value="Jelly Rolls"/>
    <property type="match status" value="1"/>
</dbReference>
<reference evidence="2 3" key="1">
    <citation type="journal article" date="2009" name="PLoS ONE">
        <title>Methylobacterium genome sequences: a reference blueprint to investigate microbial metabolism of C1 compounds from natural and industrial sources.</title>
        <authorList>
            <person name="Vuilleumier S."/>
            <person name="Chistoserdova L."/>
            <person name="Lee M.-C."/>
            <person name="Bringel F."/>
            <person name="Lajus A."/>
            <person name="Zhou Y."/>
            <person name="Gourion B."/>
            <person name="Barbe V."/>
            <person name="Chang J."/>
            <person name="Cruveiller S."/>
            <person name="Dossat C."/>
            <person name="Gillett W."/>
            <person name="Gruffaz C."/>
            <person name="Haugen E."/>
            <person name="Hourcade E."/>
            <person name="Levy R."/>
            <person name="Mangenot S."/>
            <person name="Muller E."/>
            <person name="Nadalig T."/>
            <person name="Pagni M."/>
            <person name="Penny C."/>
            <person name="Peyraud R."/>
            <person name="Robinson D.G."/>
            <person name="Roche D."/>
            <person name="Rouy Z."/>
            <person name="Saenampechek C."/>
            <person name="Salvignol G."/>
            <person name="Vallenet D."/>
            <person name="Wu Z."/>
            <person name="Marx C.J."/>
            <person name="Vorholt J.A."/>
            <person name="Olson M.V."/>
            <person name="Kaul R."/>
            <person name="Weissenbach J."/>
            <person name="Medigue C."/>
            <person name="Lidstrom M.E."/>
        </authorList>
    </citation>
    <scope>NUCLEOTIDE SEQUENCE [LARGE SCALE GENOMIC DNA]</scope>
    <source>
        <strain evidence="3">ATCC 14718 / DSM 1338 / JCM 2805 / NCIMB 9133 / AM1</strain>
    </source>
</reference>
<protein>
    <submittedName>
        <fullName evidence="2">Twin-arginine translocation pathway signal</fullName>
    </submittedName>
</protein>
<dbReference type="PANTHER" id="PTHR36448:SF2">
    <property type="entry name" value="CUPIN TYPE-1 DOMAIN-CONTAINING PROTEIN"/>
    <property type="match status" value="1"/>
</dbReference>
<dbReference type="EMBL" id="CP001511">
    <property type="protein sequence ID" value="ACS43701.1"/>
    <property type="molecule type" value="Genomic_DNA"/>
</dbReference>
<name>C5B5G9_METEA</name>
<dbReference type="InterPro" id="IPR011051">
    <property type="entry name" value="RmlC_Cupin_sf"/>
</dbReference>
<keyword evidence="2" id="KW-0614">Plasmid</keyword>
<dbReference type="PANTHER" id="PTHR36448">
    <property type="entry name" value="BLR7373 PROTEIN"/>
    <property type="match status" value="1"/>
</dbReference>
<dbReference type="SUPFAM" id="SSF51182">
    <property type="entry name" value="RmlC-like cupins"/>
    <property type="match status" value="1"/>
</dbReference>
<accession>C5B5G9</accession>
<feature type="region of interest" description="Disordered" evidence="1">
    <location>
        <begin position="76"/>
        <end position="98"/>
    </location>
</feature>
<dbReference type="CDD" id="cd02219">
    <property type="entry name" value="cupin_YjlB-like"/>
    <property type="match status" value="1"/>
</dbReference>
<sequence length="98" mass="10067">MLGFAGGSARLMLGGPNGHEVAVRAGDVALLPAGTGHCRLEESPGFLVVGAYPPGQSPDLCREAATPQMLERMRTLPFPNSDPVVGSGGPITTLWDAP</sequence>
<keyword evidence="3" id="KW-1185">Reference proteome</keyword>
<dbReference type="HOGENOM" id="CLU_084522_3_1_5"/>
<evidence type="ECO:0000313" key="2">
    <source>
        <dbReference type="EMBL" id="ACS43701.1"/>
    </source>
</evidence>
<evidence type="ECO:0000313" key="3">
    <source>
        <dbReference type="Proteomes" id="UP000009081"/>
    </source>
</evidence>